<gene>
    <name evidence="5" type="ORF">BO71DRAFT_295695</name>
</gene>
<keyword evidence="1" id="KW-0479">Metal-binding</keyword>
<dbReference type="Proteomes" id="UP000247810">
    <property type="component" value="Unassembled WGS sequence"/>
</dbReference>
<evidence type="ECO:0000256" key="2">
    <source>
        <dbReference type="ARBA" id="ARBA00022801"/>
    </source>
</evidence>
<accession>A0A319EYD2</accession>
<dbReference type="PANTHER" id="PTHR43782">
    <property type="entry name" value="ARGINASE"/>
    <property type="match status" value="1"/>
</dbReference>
<dbReference type="SUPFAM" id="SSF52768">
    <property type="entry name" value="Arginase/deacetylase"/>
    <property type="match status" value="1"/>
</dbReference>
<evidence type="ECO:0000256" key="1">
    <source>
        <dbReference type="ARBA" id="ARBA00022723"/>
    </source>
</evidence>
<feature type="non-terminal residue" evidence="5">
    <location>
        <position position="77"/>
    </location>
</feature>
<dbReference type="GO" id="GO:0005829">
    <property type="term" value="C:cytosol"/>
    <property type="evidence" value="ECO:0007669"/>
    <property type="project" value="TreeGrafter"/>
</dbReference>
<keyword evidence="6" id="KW-1185">Reference proteome</keyword>
<dbReference type="STRING" id="1448320.A0A319EYD2"/>
<dbReference type="PROSITE" id="PS51409">
    <property type="entry name" value="ARGINASE_2"/>
    <property type="match status" value="1"/>
</dbReference>
<dbReference type="Pfam" id="PF00491">
    <property type="entry name" value="Arginase"/>
    <property type="match status" value="1"/>
</dbReference>
<proteinExistence type="inferred from homology"/>
<protein>
    <submittedName>
        <fullName evidence="5">Ureohydrolase</fullName>
    </submittedName>
</protein>
<organism evidence="5 6">
    <name type="scientific">Aspergillus ellipticus CBS 707.79</name>
    <dbReference type="NCBI Taxonomy" id="1448320"/>
    <lineage>
        <taxon>Eukaryota</taxon>
        <taxon>Fungi</taxon>
        <taxon>Dikarya</taxon>
        <taxon>Ascomycota</taxon>
        <taxon>Pezizomycotina</taxon>
        <taxon>Eurotiomycetes</taxon>
        <taxon>Eurotiomycetidae</taxon>
        <taxon>Eurotiales</taxon>
        <taxon>Aspergillaceae</taxon>
        <taxon>Aspergillus</taxon>
        <taxon>Aspergillus subgen. Circumdati</taxon>
    </lineage>
</organism>
<keyword evidence="3" id="KW-0464">Manganese</keyword>
<evidence type="ECO:0000256" key="4">
    <source>
        <dbReference type="PROSITE-ProRule" id="PRU00742"/>
    </source>
</evidence>
<reference evidence="5 6" key="1">
    <citation type="submission" date="2018-02" db="EMBL/GenBank/DDBJ databases">
        <title>The genomes of Aspergillus section Nigri reveals drivers in fungal speciation.</title>
        <authorList>
            <consortium name="DOE Joint Genome Institute"/>
            <person name="Vesth T.C."/>
            <person name="Nybo J."/>
            <person name="Theobald S."/>
            <person name="Brandl J."/>
            <person name="Frisvad J.C."/>
            <person name="Nielsen K.F."/>
            <person name="Lyhne E.K."/>
            <person name="Kogle M.E."/>
            <person name="Kuo A."/>
            <person name="Riley R."/>
            <person name="Clum A."/>
            <person name="Nolan M."/>
            <person name="Lipzen A."/>
            <person name="Salamov A."/>
            <person name="Henrissat B."/>
            <person name="Wiebenga A."/>
            <person name="De vries R.P."/>
            <person name="Grigoriev I.V."/>
            <person name="Mortensen U.H."/>
            <person name="Andersen M.R."/>
            <person name="Baker S.E."/>
        </authorList>
    </citation>
    <scope>NUCLEOTIDE SEQUENCE [LARGE SCALE GENOMIC DNA]</scope>
    <source>
        <strain evidence="5 6">CBS 707.79</strain>
    </source>
</reference>
<dbReference type="VEuPathDB" id="FungiDB:BO71DRAFT_295695"/>
<dbReference type="Gene3D" id="3.40.800.10">
    <property type="entry name" value="Ureohydrolase domain"/>
    <property type="match status" value="1"/>
</dbReference>
<feature type="non-terminal residue" evidence="5">
    <location>
        <position position="1"/>
    </location>
</feature>
<name>A0A319EYD2_9EURO</name>
<dbReference type="InterPro" id="IPR023696">
    <property type="entry name" value="Ureohydrolase_dom_sf"/>
</dbReference>
<keyword evidence="2 5" id="KW-0378">Hydrolase</keyword>
<dbReference type="GO" id="GO:0030145">
    <property type="term" value="F:manganese ion binding"/>
    <property type="evidence" value="ECO:0007669"/>
    <property type="project" value="TreeGrafter"/>
</dbReference>
<evidence type="ECO:0000313" key="6">
    <source>
        <dbReference type="Proteomes" id="UP000247810"/>
    </source>
</evidence>
<evidence type="ECO:0000256" key="3">
    <source>
        <dbReference type="ARBA" id="ARBA00023211"/>
    </source>
</evidence>
<dbReference type="OrthoDB" id="4489634at2759"/>
<dbReference type="PANTHER" id="PTHR43782:SF3">
    <property type="entry name" value="ARGINASE"/>
    <property type="match status" value="1"/>
</dbReference>
<sequence length="77" mass="8101">IGTVTGTASAMRERLPCQDLAAIWIDAHADINTPATSLSGRIHGMPVAFAAGIAPSPPGGVFGWIEERNLIDFEEVL</sequence>
<dbReference type="InterPro" id="IPR006035">
    <property type="entry name" value="Ureohydrolase"/>
</dbReference>
<dbReference type="AlphaFoldDB" id="A0A319EYD2"/>
<dbReference type="EMBL" id="KZ825833">
    <property type="protein sequence ID" value="PYH96842.1"/>
    <property type="molecule type" value="Genomic_DNA"/>
</dbReference>
<dbReference type="GO" id="GO:0005634">
    <property type="term" value="C:nucleus"/>
    <property type="evidence" value="ECO:0007669"/>
    <property type="project" value="TreeGrafter"/>
</dbReference>
<evidence type="ECO:0000313" key="5">
    <source>
        <dbReference type="EMBL" id="PYH96842.1"/>
    </source>
</evidence>
<comment type="similarity">
    <text evidence="4">Belongs to the arginase family.</text>
</comment>
<dbReference type="GO" id="GO:0004053">
    <property type="term" value="F:arginase activity"/>
    <property type="evidence" value="ECO:0007669"/>
    <property type="project" value="TreeGrafter"/>
</dbReference>